<sequence length="187" mass="20991">AVCESYQKDAAAVIRDVATLLNEFETKLSLALQRDVGPDLDEGGEPGKSNRGRRGVKRRGDAAAGSEGGGLLGNVEPIHMRTILKRKYSAEVQKLQEEFAKRKKVGKLPQTAVTILKQWWATNLAWPYPTDDIKKQLCSATGLNHTQISNWFINQRKRHWVKLFNGKQPSCREEAETILRQLNVIPS</sequence>
<evidence type="ECO:0000256" key="4">
    <source>
        <dbReference type="PROSITE-ProRule" id="PRU00108"/>
    </source>
</evidence>
<keyword evidence="2 4" id="KW-0371">Homeobox</keyword>
<keyword evidence="8" id="KW-1185">Reference proteome</keyword>
<dbReference type="InterPro" id="IPR050224">
    <property type="entry name" value="TALE_homeobox"/>
</dbReference>
<evidence type="ECO:0000256" key="1">
    <source>
        <dbReference type="ARBA" id="ARBA00023125"/>
    </source>
</evidence>
<dbReference type="SUPFAM" id="SSF46689">
    <property type="entry name" value="Homeodomain-like"/>
    <property type="match status" value="1"/>
</dbReference>
<keyword evidence="3 4" id="KW-0539">Nucleus</keyword>
<keyword evidence="1 4" id="KW-0238">DNA-binding</keyword>
<organism evidence="7 8">
    <name type="scientific">Volvox africanus</name>
    <dbReference type="NCBI Taxonomy" id="51714"/>
    <lineage>
        <taxon>Eukaryota</taxon>
        <taxon>Viridiplantae</taxon>
        <taxon>Chlorophyta</taxon>
        <taxon>core chlorophytes</taxon>
        <taxon>Chlorophyceae</taxon>
        <taxon>CS clade</taxon>
        <taxon>Chlamydomonadales</taxon>
        <taxon>Volvocaceae</taxon>
        <taxon>Volvox</taxon>
    </lineage>
</organism>
<dbReference type="InterPro" id="IPR001356">
    <property type="entry name" value="HD"/>
</dbReference>
<feature type="non-terminal residue" evidence="7">
    <location>
        <position position="1"/>
    </location>
</feature>
<reference evidence="7 8" key="1">
    <citation type="journal article" date="2023" name="IScience">
        <title>Expanded male sex-determining region conserved during the evolution of homothallism in the green alga Volvox.</title>
        <authorList>
            <person name="Yamamoto K."/>
            <person name="Matsuzaki R."/>
            <person name="Mahakham W."/>
            <person name="Heman W."/>
            <person name="Sekimoto H."/>
            <person name="Kawachi M."/>
            <person name="Minakuchi Y."/>
            <person name="Toyoda A."/>
            <person name="Nozaki H."/>
        </authorList>
    </citation>
    <scope>NUCLEOTIDE SEQUENCE [LARGE SCALE GENOMIC DNA]</scope>
    <source>
        <strain evidence="7 8">NIES-4468</strain>
    </source>
</reference>
<dbReference type="InterPro" id="IPR009057">
    <property type="entry name" value="Homeodomain-like_sf"/>
</dbReference>
<comment type="caution">
    <text evidence="7">The sequence shown here is derived from an EMBL/GenBank/DDBJ whole genome shotgun (WGS) entry which is preliminary data.</text>
</comment>
<evidence type="ECO:0000313" key="8">
    <source>
        <dbReference type="Proteomes" id="UP001165090"/>
    </source>
</evidence>
<evidence type="ECO:0000256" key="5">
    <source>
        <dbReference type="SAM" id="MobiDB-lite"/>
    </source>
</evidence>
<dbReference type="SMART" id="SM00389">
    <property type="entry name" value="HOX"/>
    <property type="match status" value="1"/>
</dbReference>
<dbReference type="Gene3D" id="1.10.10.60">
    <property type="entry name" value="Homeodomain-like"/>
    <property type="match status" value="1"/>
</dbReference>
<evidence type="ECO:0000256" key="2">
    <source>
        <dbReference type="ARBA" id="ARBA00023155"/>
    </source>
</evidence>
<protein>
    <recommendedName>
        <fullName evidence="6">Homeobox domain-containing protein</fullName>
    </recommendedName>
</protein>
<dbReference type="EMBL" id="BSDZ01000079">
    <property type="protein sequence ID" value="GLI68187.1"/>
    <property type="molecule type" value="Genomic_DNA"/>
</dbReference>
<feature type="DNA-binding region" description="Homeobox" evidence="4">
    <location>
        <begin position="101"/>
        <end position="163"/>
    </location>
</feature>
<dbReference type="InterPro" id="IPR008422">
    <property type="entry name" value="KN_HD"/>
</dbReference>
<dbReference type="CDD" id="cd00086">
    <property type="entry name" value="homeodomain"/>
    <property type="match status" value="1"/>
</dbReference>
<name>A0ABQ5SE31_9CHLO</name>
<dbReference type="Proteomes" id="UP001165090">
    <property type="component" value="Unassembled WGS sequence"/>
</dbReference>
<comment type="subcellular location">
    <subcellularLocation>
        <location evidence="4">Nucleus</location>
    </subcellularLocation>
</comment>
<feature type="domain" description="Homeobox" evidence="6">
    <location>
        <begin position="99"/>
        <end position="162"/>
    </location>
</feature>
<proteinExistence type="predicted"/>
<gene>
    <name evidence="7" type="ORF">VaNZ11_012531</name>
</gene>
<dbReference type="Pfam" id="PF05920">
    <property type="entry name" value="Homeobox_KN"/>
    <property type="match status" value="1"/>
</dbReference>
<evidence type="ECO:0000259" key="6">
    <source>
        <dbReference type="PROSITE" id="PS50071"/>
    </source>
</evidence>
<accession>A0ABQ5SE31</accession>
<dbReference type="PANTHER" id="PTHR11850">
    <property type="entry name" value="HOMEOBOX PROTEIN TRANSCRIPTION FACTORS"/>
    <property type="match status" value="1"/>
</dbReference>
<feature type="region of interest" description="Disordered" evidence="5">
    <location>
        <begin position="36"/>
        <end position="68"/>
    </location>
</feature>
<dbReference type="PROSITE" id="PS50071">
    <property type="entry name" value="HOMEOBOX_2"/>
    <property type="match status" value="1"/>
</dbReference>
<evidence type="ECO:0000256" key="3">
    <source>
        <dbReference type="ARBA" id="ARBA00023242"/>
    </source>
</evidence>
<evidence type="ECO:0000313" key="7">
    <source>
        <dbReference type="EMBL" id="GLI68187.1"/>
    </source>
</evidence>